<feature type="transmembrane region" description="Helical" evidence="2">
    <location>
        <begin position="12"/>
        <end position="31"/>
    </location>
</feature>
<evidence type="ECO:0000259" key="3">
    <source>
        <dbReference type="Pfam" id="PF02470"/>
    </source>
</evidence>
<dbReference type="InterPro" id="IPR052336">
    <property type="entry name" value="MlaD_Phospholipid_Transporter"/>
</dbReference>
<protein>
    <recommendedName>
        <fullName evidence="3">Mce/MlaD domain-containing protein</fullName>
    </recommendedName>
</protein>
<comment type="caution">
    <text evidence="4">The sequence shown here is derived from an EMBL/GenBank/DDBJ whole genome shotgun (WGS) entry which is preliminary data.</text>
</comment>
<dbReference type="PANTHER" id="PTHR33371:SF4">
    <property type="entry name" value="INTERMEMBRANE PHOSPHOLIPID TRANSPORT SYSTEM BINDING PROTEIN MLAD"/>
    <property type="match status" value="1"/>
</dbReference>
<dbReference type="OrthoDB" id="5241393at2"/>
<dbReference type="Proteomes" id="UP000005143">
    <property type="component" value="Unassembled WGS sequence"/>
</dbReference>
<proteinExistence type="predicted"/>
<evidence type="ECO:0000313" key="5">
    <source>
        <dbReference type="Proteomes" id="UP000005143"/>
    </source>
</evidence>
<dbReference type="EMBL" id="AGUD01000296">
    <property type="protein sequence ID" value="EHN09265.1"/>
    <property type="molecule type" value="Genomic_DNA"/>
</dbReference>
<sequence length="460" mass="48662">MNRRRTSLAGSPVLVGAATILVALVAILLSYNANSGLPFIQTYDITARVADAKKLTTGVDVRIGGKRVGQINGITAEATKDHKSFYAQLDLKLDQTVAELPADTKLRIRPKSVIGAKYVELIPGTSKKTIPIGGVIQEDHTSASVDLDEVTGLFDSGLRQSFRGVVKEASNGVAGRGAAFNQALAILPDVLEKASRFLRTVADPRTDLGGLIRGADATTQAVLPVTSDLGRLFVGARITFEALAAESPALAQVLQLTPGTLTEAQRASRELTPVLRDAAALARELRPGTEQLPATVKALHGVTVHGVPVLRRAPVLGKELEATLKTLDKNLSQESTTASLVMLKPIAEELLPTLRTVVPAQTRCNYVGLFARNAGDVVGEGDRNGNWFRLILLLSPAQMLGKAATPDPDLHYNVYPDADKGTCELGNERYLPGRRLGPVGGGPTTNPHTTAPAGSAKGPR</sequence>
<dbReference type="InterPro" id="IPR003399">
    <property type="entry name" value="Mce/MlaD"/>
</dbReference>
<dbReference type="AlphaFoldDB" id="H0EAN1"/>
<evidence type="ECO:0000256" key="2">
    <source>
        <dbReference type="SAM" id="Phobius"/>
    </source>
</evidence>
<dbReference type="PANTHER" id="PTHR33371">
    <property type="entry name" value="INTERMEMBRANE PHOSPHOLIPID TRANSPORT SYSTEM BINDING PROTEIN MLAD-RELATED"/>
    <property type="match status" value="1"/>
</dbReference>
<feature type="domain" description="Mce/MlaD" evidence="3">
    <location>
        <begin position="41"/>
        <end position="124"/>
    </location>
</feature>
<dbReference type="RefSeq" id="WP_007578378.1">
    <property type="nucleotide sequence ID" value="NZ_AGUD01000296.1"/>
</dbReference>
<name>H0EAN1_9ACTN</name>
<evidence type="ECO:0000256" key="1">
    <source>
        <dbReference type="SAM" id="MobiDB-lite"/>
    </source>
</evidence>
<keyword evidence="2" id="KW-0812">Transmembrane</keyword>
<reference evidence="4 5" key="1">
    <citation type="journal article" date="2013" name="Biodegradation">
        <title>Quantitative proteomic analysis of ibuprofen-degrading Patulibacter sp. strain I11.</title>
        <authorList>
            <person name="Almeida B."/>
            <person name="Kjeldal H."/>
            <person name="Lolas I."/>
            <person name="Knudsen A.D."/>
            <person name="Carvalho G."/>
            <person name="Nielsen K.L."/>
            <person name="Barreto Crespo M.T."/>
            <person name="Stensballe A."/>
            <person name="Nielsen J.L."/>
        </authorList>
    </citation>
    <scope>NUCLEOTIDE SEQUENCE [LARGE SCALE GENOMIC DNA]</scope>
    <source>
        <strain evidence="4 5">I11</strain>
    </source>
</reference>
<accession>H0EAN1</accession>
<feature type="region of interest" description="Disordered" evidence="1">
    <location>
        <begin position="432"/>
        <end position="460"/>
    </location>
</feature>
<keyword evidence="5" id="KW-1185">Reference proteome</keyword>
<keyword evidence="2" id="KW-0472">Membrane</keyword>
<evidence type="ECO:0000313" key="4">
    <source>
        <dbReference type="EMBL" id="EHN09265.1"/>
    </source>
</evidence>
<organism evidence="4 5">
    <name type="scientific">Patulibacter medicamentivorans</name>
    <dbReference type="NCBI Taxonomy" id="1097667"/>
    <lineage>
        <taxon>Bacteria</taxon>
        <taxon>Bacillati</taxon>
        <taxon>Actinomycetota</taxon>
        <taxon>Thermoleophilia</taxon>
        <taxon>Solirubrobacterales</taxon>
        <taxon>Patulibacteraceae</taxon>
        <taxon>Patulibacter</taxon>
    </lineage>
</organism>
<keyword evidence="2" id="KW-1133">Transmembrane helix</keyword>
<gene>
    <name evidence="4" type="ORF">PAI11_39050</name>
</gene>
<dbReference type="Pfam" id="PF02470">
    <property type="entry name" value="MlaD"/>
    <property type="match status" value="1"/>
</dbReference>